<protein>
    <submittedName>
        <fullName evidence="1">Unnamed protein product</fullName>
    </submittedName>
</protein>
<gene>
    <name evidence="1" type="ORF">Cboi01_000230800</name>
</gene>
<evidence type="ECO:0000313" key="1">
    <source>
        <dbReference type="EMBL" id="GME91465.1"/>
    </source>
</evidence>
<reference evidence="1" key="1">
    <citation type="submission" date="2023-04" db="EMBL/GenBank/DDBJ databases">
        <title>Candida boidinii NBRC 1967.</title>
        <authorList>
            <person name="Ichikawa N."/>
            <person name="Sato H."/>
            <person name="Tonouchi N."/>
        </authorList>
    </citation>
    <scope>NUCLEOTIDE SEQUENCE</scope>
    <source>
        <strain evidence="1">NBRC 1967</strain>
    </source>
</reference>
<proteinExistence type="predicted"/>
<keyword evidence="2" id="KW-1185">Reference proteome</keyword>
<sequence length="565" mass="67028">MLLAHQPLPNLRSFNINSIRTINTSIIQLQKKIKLESGNEISLKNYKNKRNSNILKVNQYLSNYKSKIDSWERSNNHLKNLEFNVNNFKFKNSFNFNKFPKISNNSTINSKIFKLYNTYTDPLSIDDLNRLRSWKNYYIRQQNKENEKKLSLENTKDDIEEEGEKKEEEINILDLIPEIKIKDKQWLNLQNQDSNDNESNQMNSLNLLNLSNLFKINKELNEFEKNFENLLIIHKNKYYHKNFNKFLNDNKNLVTKNTSKYKFDKNYTINYYSKFLLSFKITNINKIKLERYLSFISTDNESNWKDFELNLSNNLNNLNKNKKEILEILNNVIDSRLPLTDEEILIYLKLQDSQSIDFESLENLNLNLNVDHLNYLLNKCKNDIEFNTILEMYKNENKPNSFTISIILNKLNELIIDNNNELKLYFLNNLINLIKIMKFEINSINFPNLINFLINLKKFNCISNILENLKLNNNIFVVSNDLNSELNYSNHIIYNYIKSHIPNDEFDIESDLETTPLISHKILISPEFNKYLQKNMPSDLYVQIPVATPAPKTHVPKTHATKHTE</sequence>
<dbReference type="Proteomes" id="UP001165101">
    <property type="component" value="Unassembled WGS sequence"/>
</dbReference>
<organism evidence="1 2">
    <name type="scientific">Candida boidinii</name>
    <name type="common">Yeast</name>
    <dbReference type="NCBI Taxonomy" id="5477"/>
    <lineage>
        <taxon>Eukaryota</taxon>
        <taxon>Fungi</taxon>
        <taxon>Dikarya</taxon>
        <taxon>Ascomycota</taxon>
        <taxon>Saccharomycotina</taxon>
        <taxon>Pichiomycetes</taxon>
        <taxon>Pichiales</taxon>
        <taxon>Pichiaceae</taxon>
        <taxon>Ogataea</taxon>
        <taxon>Ogataea/Candida clade</taxon>
    </lineage>
</organism>
<name>A0ACB5TNA5_CANBO</name>
<evidence type="ECO:0000313" key="2">
    <source>
        <dbReference type="Proteomes" id="UP001165101"/>
    </source>
</evidence>
<comment type="caution">
    <text evidence="1">The sequence shown here is derived from an EMBL/GenBank/DDBJ whole genome shotgun (WGS) entry which is preliminary data.</text>
</comment>
<dbReference type="EMBL" id="BSXV01001016">
    <property type="protein sequence ID" value="GME91465.1"/>
    <property type="molecule type" value="Genomic_DNA"/>
</dbReference>
<accession>A0ACB5TNA5</accession>